<accession>A0A1H5GWC5</accession>
<organism evidence="1 2">
    <name type="scientific">Jiangella alba</name>
    <dbReference type="NCBI Taxonomy" id="561176"/>
    <lineage>
        <taxon>Bacteria</taxon>
        <taxon>Bacillati</taxon>
        <taxon>Actinomycetota</taxon>
        <taxon>Actinomycetes</taxon>
        <taxon>Jiangellales</taxon>
        <taxon>Jiangellaceae</taxon>
        <taxon>Jiangella</taxon>
    </lineage>
</organism>
<dbReference type="EMBL" id="FNUC01000003">
    <property type="protein sequence ID" value="SEE19338.1"/>
    <property type="molecule type" value="Genomic_DNA"/>
</dbReference>
<dbReference type="Proteomes" id="UP000181980">
    <property type="component" value="Unassembled WGS sequence"/>
</dbReference>
<evidence type="ECO:0000313" key="1">
    <source>
        <dbReference type="EMBL" id="SEE19338.1"/>
    </source>
</evidence>
<reference evidence="2" key="1">
    <citation type="submission" date="2016-10" db="EMBL/GenBank/DDBJ databases">
        <authorList>
            <person name="Varghese N."/>
            <person name="Submissions S."/>
        </authorList>
    </citation>
    <scope>NUCLEOTIDE SEQUENCE [LARGE SCALE GENOMIC DNA]</scope>
    <source>
        <strain evidence="2">DSM 45237</strain>
    </source>
</reference>
<dbReference type="AlphaFoldDB" id="A0A1H5GWC5"/>
<keyword evidence="2" id="KW-1185">Reference proteome</keyword>
<proteinExistence type="predicted"/>
<sequence>MSAHPAGPAPATVPPALAADLAAAGVPVRADSAAVLAGPLLSRWSLTTVAGGHLWADVPAERTTPAAVAEAPPQDPAVRIGAPIPLPSGAVAYEVPWRPALLAATITAGAPRHPAGPELGAGLGRALRTLHDGPGTVPAAEPAALARIDATGTLARTDDRLAAALAGVRAGWHAQPPAPLHGEPSTGHLLVAQRPAANDAVLAVVTGWTGRARGPAWFDAGYLIGDLLEIAHLLPADGHRAPSGPAGAAVHGSPGGRDPWTRAALTGLAAAVRRGYDDDRPRPAAFWRAATDAAAVKVLDHEARVVASFGARPEATAVMAGLGHAVLDAAAALTGS</sequence>
<dbReference type="RefSeq" id="WP_069110515.1">
    <property type="nucleotide sequence ID" value="NZ_FNUC01000003.1"/>
</dbReference>
<dbReference type="STRING" id="561176.SAMN04488561_0661"/>
<evidence type="ECO:0000313" key="2">
    <source>
        <dbReference type="Proteomes" id="UP000181980"/>
    </source>
</evidence>
<gene>
    <name evidence="1" type="ORF">SAMN04488561_0661</name>
</gene>
<dbReference type="OrthoDB" id="5188035at2"/>
<evidence type="ECO:0008006" key="3">
    <source>
        <dbReference type="Google" id="ProtNLM"/>
    </source>
</evidence>
<protein>
    <recommendedName>
        <fullName evidence="3">Aminoglycoside phosphotransferase domain-containing protein</fullName>
    </recommendedName>
</protein>
<name>A0A1H5GWC5_9ACTN</name>